<reference evidence="1" key="1">
    <citation type="submission" date="2024-09" db="EMBL/GenBank/DDBJ databases">
        <title>Black Yeasts Isolated from many extreme environments.</title>
        <authorList>
            <person name="Coleine C."/>
            <person name="Stajich J.E."/>
            <person name="Selbmann L."/>
        </authorList>
    </citation>
    <scope>NUCLEOTIDE SEQUENCE</scope>
    <source>
        <strain evidence="1">CCFEE 5737</strain>
    </source>
</reference>
<evidence type="ECO:0000313" key="1">
    <source>
        <dbReference type="EMBL" id="KAK3045237.1"/>
    </source>
</evidence>
<evidence type="ECO:0000313" key="2">
    <source>
        <dbReference type="Proteomes" id="UP001186974"/>
    </source>
</evidence>
<feature type="non-terminal residue" evidence="1">
    <location>
        <position position="187"/>
    </location>
</feature>
<dbReference type="EMBL" id="JAWDJW010010859">
    <property type="protein sequence ID" value="KAK3045237.1"/>
    <property type="molecule type" value="Genomic_DNA"/>
</dbReference>
<proteinExistence type="predicted"/>
<accession>A0ACC3CVG5</accession>
<comment type="caution">
    <text evidence="1">The sequence shown here is derived from an EMBL/GenBank/DDBJ whole genome shotgun (WGS) entry which is preliminary data.</text>
</comment>
<protein>
    <submittedName>
        <fullName evidence="1">Uncharacterized protein</fullName>
    </submittedName>
</protein>
<gene>
    <name evidence="1" type="ORF">LTS18_014260</name>
</gene>
<dbReference type="Proteomes" id="UP001186974">
    <property type="component" value="Unassembled WGS sequence"/>
</dbReference>
<sequence length="187" mass="21181">MALVPFRTLDRALIRRRPLSLRGVERYDDDESYDIPLRDLCRLLRPDPAAVKWDIDYATAFLVNHLTNMANEAAKLLSNTRVDNPQTHNKAHLPSQIRVPFNGVLFAGKLNKHMLMEWSHLGPEVSGRTSATGIELNIDLHFGNALRDQVLASLIHQMIHAYFLTVCSEPPDSDDPRLTHGNHFGKI</sequence>
<name>A0ACC3CVG5_9PEZI</name>
<organism evidence="1 2">
    <name type="scientific">Coniosporium uncinatum</name>
    <dbReference type="NCBI Taxonomy" id="93489"/>
    <lineage>
        <taxon>Eukaryota</taxon>
        <taxon>Fungi</taxon>
        <taxon>Dikarya</taxon>
        <taxon>Ascomycota</taxon>
        <taxon>Pezizomycotina</taxon>
        <taxon>Dothideomycetes</taxon>
        <taxon>Dothideomycetes incertae sedis</taxon>
        <taxon>Coniosporium</taxon>
    </lineage>
</organism>
<keyword evidence="2" id="KW-1185">Reference proteome</keyword>